<dbReference type="InterPro" id="IPR013078">
    <property type="entry name" value="His_Pase_superF_clade-1"/>
</dbReference>
<dbReference type="InterPro" id="IPR050275">
    <property type="entry name" value="PGM_Phosphatase"/>
</dbReference>
<comment type="caution">
    <text evidence="2">The sequence shown here is derived from an EMBL/GenBank/DDBJ whole genome shotgun (WGS) entry which is preliminary data.</text>
</comment>
<dbReference type="SUPFAM" id="SSF53254">
    <property type="entry name" value="Phosphoglycerate mutase-like"/>
    <property type="match status" value="1"/>
</dbReference>
<dbReference type="GO" id="GO:0009236">
    <property type="term" value="P:cobalamin biosynthetic process"/>
    <property type="evidence" value="ECO:0007669"/>
    <property type="project" value="UniProtKB-UniRule"/>
</dbReference>
<dbReference type="NCBIfam" id="TIGR03162">
    <property type="entry name" value="ribazole_cobC"/>
    <property type="match status" value="1"/>
</dbReference>
<dbReference type="Gene3D" id="3.40.50.1240">
    <property type="entry name" value="Phosphoglycerate mutase-like"/>
    <property type="match status" value="1"/>
</dbReference>
<gene>
    <name evidence="2" type="primary">gpmA</name>
    <name evidence="2" type="ORF">GCM10007049_25270</name>
</gene>
<reference evidence="2" key="2">
    <citation type="submission" date="2020-09" db="EMBL/GenBank/DDBJ databases">
        <authorList>
            <person name="Sun Q."/>
            <person name="Kim S."/>
        </authorList>
    </citation>
    <scope>NUCLEOTIDE SEQUENCE</scope>
    <source>
        <strain evidence="2">KCTC 12368</strain>
    </source>
</reference>
<keyword evidence="3" id="KW-1185">Reference proteome</keyword>
<reference evidence="2" key="1">
    <citation type="journal article" date="2014" name="Int. J. Syst. Evol. Microbiol.">
        <title>Complete genome sequence of Corynebacterium casei LMG S-19264T (=DSM 44701T), isolated from a smear-ripened cheese.</title>
        <authorList>
            <consortium name="US DOE Joint Genome Institute (JGI-PGF)"/>
            <person name="Walter F."/>
            <person name="Albersmeier A."/>
            <person name="Kalinowski J."/>
            <person name="Ruckert C."/>
        </authorList>
    </citation>
    <scope>NUCLEOTIDE SEQUENCE</scope>
    <source>
        <strain evidence="2">KCTC 12368</strain>
    </source>
</reference>
<organism evidence="2 3">
    <name type="scientific">Echinicola pacifica</name>
    <dbReference type="NCBI Taxonomy" id="346377"/>
    <lineage>
        <taxon>Bacteria</taxon>
        <taxon>Pseudomonadati</taxon>
        <taxon>Bacteroidota</taxon>
        <taxon>Cytophagia</taxon>
        <taxon>Cytophagales</taxon>
        <taxon>Cyclobacteriaceae</taxon>
        <taxon>Echinicola</taxon>
    </lineage>
</organism>
<dbReference type="GO" id="GO:0043755">
    <property type="term" value="F:alpha-ribazole phosphatase activity"/>
    <property type="evidence" value="ECO:0007669"/>
    <property type="project" value="UniProtKB-UniRule"/>
</dbReference>
<evidence type="ECO:0000313" key="2">
    <source>
        <dbReference type="EMBL" id="GGZ31213.1"/>
    </source>
</evidence>
<dbReference type="SMART" id="SM00855">
    <property type="entry name" value="PGAM"/>
    <property type="match status" value="1"/>
</dbReference>
<sequence length="190" mass="21564">MDVFLIRHTSPAIAKGICYGQTDIGLREDFDEEAEAIHALIGQPKGKYAIFSSPLRRCTLLADRLFPTVIWHSEPRLMELDFGAWEMEQWDAIPSGELSKWMEDFVQVACPGGESYRDLYSRCVDFLSDLQSMSLDQVYIISHAGPIRAIHAYLTDTRLEDSFSLKVHYGEVIRMDSLRPAGENCSAQKK</sequence>
<name>A0A918USN4_9BACT</name>
<dbReference type="AlphaFoldDB" id="A0A918USN4"/>
<accession>A0A918USN4</accession>
<protein>
    <recommendedName>
        <fullName evidence="1">Alpha-ribazole phosphatase</fullName>
        <ecNumber evidence="1">3.1.3.73</ecNumber>
    </recommendedName>
</protein>
<dbReference type="InterPro" id="IPR017578">
    <property type="entry name" value="Ribazole_CobC"/>
</dbReference>
<dbReference type="InterPro" id="IPR029033">
    <property type="entry name" value="His_PPase_superfam"/>
</dbReference>
<dbReference type="EC" id="3.1.3.73" evidence="1"/>
<evidence type="ECO:0000256" key="1">
    <source>
        <dbReference type="NCBIfam" id="TIGR03162"/>
    </source>
</evidence>
<dbReference type="PANTHER" id="PTHR48100">
    <property type="entry name" value="BROAD-SPECIFICITY PHOSPHATASE YOR283W-RELATED"/>
    <property type="match status" value="1"/>
</dbReference>
<dbReference type="CDD" id="cd07067">
    <property type="entry name" value="HP_PGM_like"/>
    <property type="match status" value="1"/>
</dbReference>
<evidence type="ECO:0000313" key="3">
    <source>
        <dbReference type="Proteomes" id="UP000619457"/>
    </source>
</evidence>
<dbReference type="RefSeq" id="WP_018474732.1">
    <property type="nucleotide sequence ID" value="NZ_BMWX01000004.1"/>
</dbReference>
<dbReference type="Proteomes" id="UP000619457">
    <property type="component" value="Unassembled WGS sequence"/>
</dbReference>
<dbReference type="EMBL" id="BMWX01000004">
    <property type="protein sequence ID" value="GGZ31213.1"/>
    <property type="molecule type" value="Genomic_DNA"/>
</dbReference>
<dbReference type="Pfam" id="PF00300">
    <property type="entry name" value="His_Phos_1"/>
    <property type="match status" value="1"/>
</dbReference>
<proteinExistence type="predicted"/>